<dbReference type="GO" id="GO:0008784">
    <property type="term" value="F:alanine racemase activity"/>
    <property type="evidence" value="ECO:0007669"/>
    <property type="project" value="InterPro"/>
</dbReference>
<reference evidence="7 8" key="1">
    <citation type="submission" date="2015-01" db="EMBL/GenBank/DDBJ databases">
        <title>Draft genome sequence of Leucobacter komagatae strain VKM ST2845.</title>
        <authorList>
            <person name="Karlyshev A.V."/>
            <person name="Kudryashova E.B."/>
        </authorList>
    </citation>
    <scope>NUCLEOTIDE SEQUENCE [LARGE SCALE GENOMIC DNA]</scope>
    <source>
        <strain evidence="7 8">VKM ST2845</strain>
    </source>
</reference>
<proteinExistence type="predicted"/>
<dbReference type="InterPro" id="IPR009006">
    <property type="entry name" value="Ala_racemase/Decarboxylase_C"/>
</dbReference>
<feature type="binding site" evidence="5">
    <location>
        <position position="101"/>
    </location>
    <ligand>
        <name>substrate</name>
    </ligand>
</feature>
<feature type="binding site" evidence="5">
    <location>
        <position position="277"/>
    </location>
    <ligand>
        <name>substrate</name>
    </ligand>
</feature>
<dbReference type="Gene3D" id="2.40.37.10">
    <property type="entry name" value="Lyase, Ornithine Decarboxylase, Chain A, domain 1"/>
    <property type="match status" value="1"/>
</dbReference>
<dbReference type="EMBL" id="JXSQ01000003">
    <property type="protein sequence ID" value="KIP53429.1"/>
    <property type="molecule type" value="Genomic_DNA"/>
</dbReference>
<dbReference type="Pfam" id="PF00842">
    <property type="entry name" value="Ala_racemase_C"/>
    <property type="match status" value="1"/>
</dbReference>
<dbReference type="SMART" id="SM01005">
    <property type="entry name" value="Ala_racemase_C"/>
    <property type="match status" value="1"/>
</dbReference>
<dbReference type="InterPro" id="IPR001608">
    <property type="entry name" value="Ala_racemase_N"/>
</dbReference>
<gene>
    <name evidence="7" type="ORF">SD72_03155</name>
</gene>
<comment type="cofactor">
    <cofactor evidence="1 4">
        <name>pyridoxal 5'-phosphate</name>
        <dbReference type="ChEBI" id="CHEBI:597326"/>
    </cofactor>
</comment>
<dbReference type="InterPro" id="IPR029066">
    <property type="entry name" value="PLP-binding_barrel"/>
</dbReference>
<dbReference type="SUPFAM" id="SSF50621">
    <property type="entry name" value="Alanine racemase C-terminal domain-like"/>
    <property type="match status" value="1"/>
</dbReference>
<evidence type="ECO:0000256" key="4">
    <source>
        <dbReference type="PIRSR" id="PIRSR600821-50"/>
    </source>
</evidence>
<comment type="caution">
    <text evidence="7">The sequence shown here is derived from an EMBL/GenBank/DDBJ whole genome shotgun (WGS) entry which is preliminary data.</text>
</comment>
<dbReference type="GO" id="GO:0030632">
    <property type="term" value="P:D-alanine biosynthetic process"/>
    <property type="evidence" value="ECO:0007669"/>
    <property type="project" value="TreeGrafter"/>
</dbReference>
<evidence type="ECO:0000256" key="2">
    <source>
        <dbReference type="ARBA" id="ARBA00022898"/>
    </source>
</evidence>
<dbReference type="PRINTS" id="PR00992">
    <property type="entry name" value="ALARACEMASE"/>
</dbReference>
<keyword evidence="3" id="KW-0413">Isomerase</keyword>
<evidence type="ECO:0000256" key="3">
    <source>
        <dbReference type="ARBA" id="ARBA00023235"/>
    </source>
</evidence>
<dbReference type="GO" id="GO:0009252">
    <property type="term" value="P:peptidoglycan biosynthetic process"/>
    <property type="evidence" value="ECO:0007669"/>
    <property type="project" value="TreeGrafter"/>
</dbReference>
<name>A0A0D0IPD5_9MICO</name>
<evidence type="ECO:0000256" key="1">
    <source>
        <dbReference type="ARBA" id="ARBA00001933"/>
    </source>
</evidence>
<protein>
    <recommendedName>
        <fullName evidence="6">Alanine racemase C-terminal domain-containing protein</fullName>
    </recommendedName>
</protein>
<evidence type="ECO:0000259" key="6">
    <source>
        <dbReference type="SMART" id="SM01005"/>
    </source>
</evidence>
<keyword evidence="2 4" id="KW-0663">Pyridoxal phosphate</keyword>
<dbReference type="PANTHER" id="PTHR30511">
    <property type="entry name" value="ALANINE RACEMASE"/>
    <property type="match status" value="1"/>
</dbReference>
<dbReference type="NCBIfam" id="TIGR00492">
    <property type="entry name" value="alr"/>
    <property type="match status" value="1"/>
</dbReference>
<dbReference type="GO" id="GO:0005829">
    <property type="term" value="C:cytosol"/>
    <property type="evidence" value="ECO:0007669"/>
    <property type="project" value="TreeGrafter"/>
</dbReference>
<dbReference type="SUPFAM" id="SSF51419">
    <property type="entry name" value="PLP-binding barrel"/>
    <property type="match status" value="1"/>
</dbReference>
<feature type="modified residue" description="N6-(pyridoxal phosphate)lysine" evidence="4">
    <location>
        <position position="5"/>
    </location>
</feature>
<dbReference type="GO" id="GO:0030170">
    <property type="term" value="F:pyridoxal phosphate binding"/>
    <property type="evidence" value="ECO:0007669"/>
    <property type="project" value="TreeGrafter"/>
</dbReference>
<evidence type="ECO:0000313" key="8">
    <source>
        <dbReference type="Proteomes" id="UP000032120"/>
    </source>
</evidence>
<dbReference type="PANTHER" id="PTHR30511:SF0">
    <property type="entry name" value="ALANINE RACEMASE, CATABOLIC-RELATED"/>
    <property type="match status" value="1"/>
</dbReference>
<feature type="domain" description="Alanine racemase C-terminal" evidence="6">
    <location>
        <begin position="208"/>
        <end position="335"/>
    </location>
</feature>
<dbReference type="InterPro" id="IPR011079">
    <property type="entry name" value="Ala_racemase_C"/>
</dbReference>
<dbReference type="Proteomes" id="UP000032120">
    <property type="component" value="Unassembled WGS sequence"/>
</dbReference>
<evidence type="ECO:0000313" key="7">
    <source>
        <dbReference type="EMBL" id="KIP53429.1"/>
    </source>
</evidence>
<dbReference type="Pfam" id="PF01168">
    <property type="entry name" value="Ala_racemase_N"/>
    <property type="match status" value="1"/>
</dbReference>
<dbReference type="Gene3D" id="3.20.20.10">
    <property type="entry name" value="Alanine racemase"/>
    <property type="match status" value="1"/>
</dbReference>
<sequence length="343" mass="36259">MAVVKADAFGHGAVAEVALANGATWIGAASIPEALRLRAAGIAAPTLSWLNPVEADWDAAITQRIDVAVSSLEHLHAISQSAARVGSPARIHLHLDVGMSRDGAPRELWAVLCETARAFERNGNVAVVGIMGHLSCADAPTAPQNDIERLRFVNGVRVALRRGLTPSELHLAASAAALHRSDTRFTLARIGAGLYGIDPAGREQLAPALTLTAPVALLREVRAGEGIGYTHDHRTTRATTLAVLPLGYGDGLPRAAQGRAAVSIRGKRMPIVGRISMDQVVVDVGCHPVQLGDIAVVMGPGDRGEPTAKDWAAWAGTIEHEIVTRLGTRSSRVLRTADERWAR</sequence>
<dbReference type="InterPro" id="IPR000821">
    <property type="entry name" value="Ala_racemase"/>
</dbReference>
<organism evidence="7 8">
    <name type="scientific">Leucobacter komagatae</name>
    <dbReference type="NCBI Taxonomy" id="55969"/>
    <lineage>
        <taxon>Bacteria</taxon>
        <taxon>Bacillati</taxon>
        <taxon>Actinomycetota</taxon>
        <taxon>Actinomycetes</taxon>
        <taxon>Micrococcales</taxon>
        <taxon>Microbacteriaceae</taxon>
        <taxon>Leucobacter</taxon>
    </lineage>
</organism>
<accession>A0A0D0IPD5</accession>
<keyword evidence="8" id="KW-1185">Reference proteome</keyword>
<evidence type="ECO:0000256" key="5">
    <source>
        <dbReference type="PIRSR" id="PIRSR600821-52"/>
    </source>
</evidence>
<dbReference type="CDD" id="cd00430">
    <property type="entry name" value="PLPDE_III_AR"/>
    <property type="match status" value="1"/>
</dbReference>
<dbReference type="AlphaFoldDB" id="A0A0D0IPD5"/>